<evidence type="ECO:0000313" key="1">
    <source>
        <dbReference type="EMBL" id="WOD13831.1"/>
    </source>
</evidence>
<keyword evidence="2" id="KW-1185">Reference proteome</keyword>
<name>A0ABZ0E9F0_9BURK</name>
<evidence type="ECO:0000313" key="2">
    <source>
        <dbReference type="Proteomes" id="UP001302652"/>
    </source>
</evidence>
<dbReference type="RefSeq" id="WP_317015508.1">
    <property type="nucleotide sequence ID" value="NZ_CP136511.1"/>
</dbReference>
<reference evidence="1 2" key="1">
    <citation type="submission" date="2023-10" db="EMBL/GenBank/DDBJ databases">
        <title>Surface-active antibiotics is a multifunctional adaptation for post-fire microbes.</title>
        <authorList>
            <person name="Liu M.D."/>
            <person name="Du Y."/>
            <person name="Koupaei S.K."/>
            <person name="Kim N.R."/>
            <person name="Zhang W."/>
            <person name="Traxler M.F."/>
        </authorList>
    </citation>
    <scope>NUCLEOTIDE SEQUENCE [LARGE SCALE GENOMIC DNA]</scope>
    <source>
        <strain evidence="1 2">F3</strain>
    </source>
</reference>
<accession>A0ABZ0E9F0</accession>
<dbReference type="NCBIfam" id="NF041551">
    <property type="entry name" value="YlcI_YnfO_N"/>
    <property type="match status" value="1"/>
</dbReference>
<organism evidence="1 2">
    <name type="scientific">Paraburkholderia kirstenboschensis</name>
    <dbReference type="NCBI Taxonomy" id="1245436"/>
    <lineage>
        <taxon>Bacteria</taxon>
        <taxon>Pseudomonadati</taxon>
        <taxon>Pseudomonadota</taxon>
        <taxon>Betaproteobacteria</taxon>
        <taxon>Burkholderiales</taxon>
        <taxon>Burkholderiaceae</taxon>
        <taxon>Paraburkholderia</taxon>
    </lineage>
</organism>
<dbReference type="Proteomes" id="UP001302652">
    <property type="component" value="Chromosome 3"/>
</dbReference>
<gene>
    <name evidence="1" type="ORF">RW095_07790</name>
</gene>
<sequence length="103" mass="11640">MKTATIPALRVEPELRRAAEEVLKDDESLSSFMETSLRASIAQRKLQREFIARGLAARDEARKTGKYHQASDVYAEIETCCMQRSGRETASDIPSPLLRRCPE</sequence>
<dbReference type="EMBL" id="CP136511">
    <property type="protein sequence ID" value="WOD13831.1"/>
    <property type="molecule type" value="Genomic_DNA"/>
</dbReference>
<proteinExistence type="predicted"/>
<protein>
    <submittedName>
        <fullName evidence="1">YlcI/YnfO family protein</fullName>
    </submittedName>
</protein>